<reference evidence="2 3" key="2">
    <citation type="journal article" date="2015" name="Eukaryot. Cell">
        <title>Asexual propagation of a virulent clone complex in a human and feline outbreak of sporotrichosis.</title>
        <authorList>
            <person name="Teixeira Mde M."/>
            <person name="Rodrigues A.M."/>
            <person name="Tsui C.K."/>
            <person name="de Almeida L.G."/>
            <person name="Van Diepeningen A.D."/>
            <person name="van den Ende B.G."/>
            <person name="Fernandes G.F."/>
            <person name="Kano R."/>
            <person name="Hamelin R.C."/>
            <person name="Lopes-Bezerra L.M."/>
            <person name="Vasconcelos A.T."/>
            <person name="de Hoog S."/>
            <person name="de Camargo Z.P."/>
            <person name="Felipe M.S."/>
        </authorList>
    </citation>
    <scope>NUCLEOTIDE SEQUENCE [LARGE SCALE GENOMIC DNA]</scope>
    <source>
        <strain evidence="2 3">1099-18</strain>
    </source>
</reference>
<accession>A0A0F2LW97</accession>
<gene>
    <name evidence="2" type="ORF">SPSK_05104</name>
</gene>
<feature type="compositionally biased region" description="Polar residues" evidence="1">
    <location>
        <begin position="531"/>
        <end position="550"/>
    </location>
</feature>
<protein>
    <recommendedName>
        <fullName evidence="4">Eukaryotic translation initiation factor 6</fullName>
    </recommendedName>
</protein>
<evidence type="ECO:0000313" key="3">
    <source>
        <dbReference type="Proteomes" id="UP000033710"/>
    </source>
</evidence>
<feature type="region of interest" description="Disordered" evidence="1">
    <location>
        <begin position="1"/>
        <end position="59"/>
    </location>
</feature>
<organism evidence="2 3">
    <name type="scientific">Sporothrix schenckii 1099-18</name>
    <dbReference type="NCBI Taxonomy" id="1397361"/>
    <lineage>
        <taxon>Eukaryota</taxon>
        <taxon>Fungi</taxon>
        <taxon>Dikarya</taxon>
        <taxon>Ascomycota</taxon>
        <taxon>Pezizomycotina</taxon>
        <taxon>Sordariomycetes</taxon>
        <taxon>Sordariomycetidae</taxon>
        <taxon>Ophiostomatales</taxon>
        <taxon>Ophiostomataceae</taxon>
        <taxon>Sporothrix</taxon>
    </lineage>
</organism>
<reference evidence="2 3" key="1">
    <citation type="journal article" date="2014" name="BMC Genomics">
        <title>Comparative genomics of the major fungal agents of human and animal Sporotrichosis: Sporothrix schenckii and Sporothrix brasiliensis.</title>
        <authorList>
            <person name="Teixeira M.M."/>
            <person name="de Almeida L.G."/>
            <person name="Kubitschek-Barreira P."/>
            <person name="Alves F.L."/>
            <person name="Kioshima E.S."/>
            <person name="Abadio A.K."/>
            <person name="Fernandes L."/>
            <person name="Derengowski L.S."/>
            <person name="Ferreira K.S."/>
            <person name="Souza R.C."/>
            <person name="Ruiz J.C."/>
            <person name="de Andrade N.C."/>
            <person name="Paes H.C."/>
            <person name="Nicola A.M."/>
            <person name="Albuquerque P."/>
            <person name="Gerber A.L."/>
            <person name="Martins V.P."/>
            <person name="Peconick L.D."/>
            <person name="Neto A.V."/>
            <person name="Chaucanez C.B."/>
            <person name="Silva P.A."/>
            <person name="Cunha O.L."/>
            <person name="de Oliveira F.F."/>
            <person name="dos Santos T.C."/>
            <person name="Barros A.L."/>
            <person name="Soares M.A."/>
            <person name="de Oliveira L.M."/>
            <person name="Marini M.M."/>
            <person name="Villalobos-Duno H."/>
            <person name="Cunha M.M."/>
            <person name="de Hoog S."/>
            <person name="da Silveira J.F."/>
            <person name="Henrissat B."/>
            <person name="Nino-Vega G.A."/>
            <person name="Cisalpino P.S."/>
            <person name="Mora-Montes H.M."/>
            <person name="Almeida S.R."/>
            <person name="Stajich J.E."/>
            <person name="Lopes-Bezerra L.M."/>
            <person name="Vasconcelos A.T."/>
            <person name="Felipe M.S."/>
        </authorList>
    </citation>
    <scope>NUCLEOTIDE SEQUENCE [LARGE SCALE GENOMIC DNA]</scope>
    <source>
        <strain evidence="2 3">1099-18</strain>
    </source>
</reference>
<dbReference type="AlphaFoldDB" id="A0A0F2LW97"/>
<feature type="region of interest" description="Disordered" evidence="1">
    <location>
        <begin position="152"/>
        <end position="199"/>
    </location>
</feature>
<proteinExistence type="predicted"/>
<comment type="caution">
    <text evidence="2">The sequence shown here is derived from an EMBL/GenBank/DDBJ whole genome shotgun (WGS) entry which is preliminary data.</text>
</comment>
<sequence length="617" mass="68093">MSHLFPHNSSASPLNNRSSSQEPGFPQPAQNHPRTQLTQSGPALPPLFGFPTTSSSQQLPPLRALNRSAHAPAGPLPLPRRSQQTPLFPNHLPASHALNNNALPFGFRLANDRPQSPLHSVLGSLDEIGHDLDYANSHLRALLDMPAPPDLLDQLPPSLSSTFPHTMASRSSGPAGSRREPSRSEDSGRLNKRRKLDSDKAVSSPFKGFRYGRYGQVEPGALTMEIVSCDGGLYSDGSSYTAENILKNDNSVYCTKGNRCNIVLQHQGSTTFSLKELIIKAPGRNYSSPVKEGIVFLAMTKDELLRTDQYQSFGVPTPTTSLFHHVSGFRSRAGRSTRTGYLHTGTQRRDGNDHNGGVSDTPMEQIYDLALDGSDHRISSAHAGFESLSNQRTFHVLTECSDDEDDDMPGRSGRDRDARGMGWRGNSGWSPTPLRNRARRRPPTYDDSTHPSAHLTWDINANLADDDDDDDYTELYDLGNATISSPESPLDEADTSRPRTDHSRDRANTDDRNGESSEFYPSTAFFEGRNRNNNDSNSAGTDLTSRNEPPSTLQRAEFHIEMDKNKCTILFDPPVTARYILLKMWNPRQDSAGNIDIQGVVAKGFAGPRYFPAMELR</sequence>
<dbReference type="GeneID" id="27667132"/>
<evidence type="ECO:0008006" key="4">
    <source>
        <dbReference type="Google" id="ProtNLM"/>
    </source>
</evidence>
<evidence type="ECO:0000313" key="2">
    <source>
        <dbReference type="EMBL" id="KJR80770.1"/>
    </source>
</evidence>
<evidence type="ECO:0000256" key="1">
    <source>
        <dbReference type="SAM" id="MobiDB-lite"/>
    </source>
</evidence>
<dbReference type="OrthoDB" id="2351940at2759"/>
<feature type="compositionally biased region" description="Basic and acidic residues" evidence="1">
    <location>
        <begin position="408"/>
        <end position="419"/>
    </location>
</feature>
<dbReference type="KEGG" id="ssck:SPSK_05104"/>
<dbReference type="EMBL" id="AXCR01000012">
    <property type="protein sequence ID" value="KJR80770.1"/>
    <property type="molecule type" value="Genomic_DNA"/>
</dbReference>
<feature type="region of interest" description="Disordered" evidence="1">
    <location>
        <begin position="480"/>
        <end position="550"/>
    </location>
</feature>
<feature type="compositionally biased region" description="Basic and acidic residues" evidence="1">
    <location>
        <begin position="177"/>
        <end position="189"/>
    </location>
</feature>
<feature type="compositionally biased region" description="Polar residues" evidence="1">
    <location>
        <begin position="28"/>
        <end position="41"/>
    </location>
</feature>
<dbReference type="Proteomes" id="UP000033710">
    <property type="component" value="Unassembled WGS sequence"/>
</dbReference>
<feature type="compositionally biased region" description="Basic and acidic residues" evidence="1">
    <location>
        <begin position="494"/>
        <end position="515"/>
    </location>
</feature>
<feature type="region of interest" description="Disordered" evidence="1">
    <location>
        <begin position="399"/>
        <end position="453"/>
    </location>
</feature>
<dbReference type="VEuPathDB" id="FungiDB:SPSK_05104"/>
<dbReference type="RefSeq" id="XP_016583446.1">
    <property type="nucleotide sequence ID" value="XM_016731855.1"/>
</dbReference>
<name>A0A0F2LW97_SPOSC</name>
<feature type="compositionally biased region" description="Low complexity" evidence="1">
    <location>
        <begin position="152"/>
        <end position="161"/>
    </location>
</feature>
<feature type="compositionally biased region" description="Low complexity" evidence="1">
    <location>
        <begin position="8"/>
        <end position="20"/>
    </location>
</feature>